<evidence type="ECO:0000313" key="1">
    <source>
        <dbReference type="EMBL" id="KZV46661.1"/>
    </source>
</evidence>
<gene>
    <name evidence="1" type="ORF">F511_10826</name>
</gene>
<keyword evidence="2" id="KW-1185">Reference proteome</keyword>
<evidence type="ECO:0000313" key="2">
    <source>
        <dbReference type="Proteomes" id="UP000250235"/>
    </source>
</evidence>
<dbReference type="EMBL" id="KQ995425">
    <property type="protein sequence ID" value="KZV46661.1"/>
    <property type="molecule type" value="Genomic_DNA"/>
</dbReference>
<accession>A0A2Z7CHW8</accession>
<proteinExistence type="predicted"/>
<dbReference type="AlphaFoldDB" id="A0A2Z7CHW8"/>
<name>A0A2Z7CHW8_9LAMI</name>
<protein>
    <submittedName>
        <fullName evidence="1">Uncharacterized protein</fullName>
    </submittedName>
</protein>
<sequence>MAERRRAWRHPTARMCARGIARWPRNGQQLPAETCTLLRVRLGGRRPELARKLLRGGGWAMAAMCAAVRAMVAHRGRAVAYVLAHDRRWFSPIDAPLVGASQRHCAALVAAERAALCRMQHGGGGRRPATSPAALRWLISSRLSSGLSRAVREVFGPIFDIGPNLVDFEILRFLGPKLFLAQYDAIKIVKCDFNCKI</sequence>
<organism evidence="1 2">
    <name type="scientific">Dorcoceras hygrometricum</name>
    <dbReference type="NCBI Taxonomy" id="472368"/>
    <lineage>
        <taxon>Eukaryota</taxon>
        <taxon>Viridiplantae</taxon>
        <taxon>Streptophyta</taxon>
        <taxon>Embryophyta</taxon>
        <taxon>Tracheophyta</taxon>
        <taxon>Spermatophyta</taxon>
        <taxon>Magnoliopsida</taxon>
        <taxon>eudicotyledons</taxon>
        <taxon>Gunneridae</taxon>
        <taxon>Pentapetalae</taxon>
        <taxon>asterids</taxon>
        <taxon>lamiids</taxon>
        <taxon>Lamiales</taxon>
        <taxon>Gesneriaceae</taxon>
        <taxon>Didymocarpoideae</taxon>
        <taxon>Trichosporeae</taxon>
        <taxon>Loxocarpinae</taxon>
        <taxon>Dorcoceras</taxon>
    </lineage>
</organism>
<dbReference type="Proteomes" id="UP000250235">
    <property type="component" value="Unassembled WGS sequence"/>
</dbReference>
<reference evidence="1 2" key="1">
    <citation type="journal article" date="2015" name="Proc. Natl. Acad. Sci. U.S.A.">
        <title>The resurrection genome of Boea hygrometrica: A blueprint for survival of dehydration.</title>
        <authorList>
            <person name="Xiao L."/>
            <person name="Yang G."/>
            <person name="Zhang L."/>
            <person name="Yang X."/>
            <person name="Zhao S."/>
            <person name="Ji Z."/>
            <person name="Zhou Q."/>
            <person name="Hu M."/>
            <person name="Wang Y."/>
            <person name="Chen M."/>
            <person name="Xu Y."/>
            <person name="Jin H."/>
            <person name="Xiao X."/>
            <person name="Hu G."/>
            <person name="Bao F."/>
            <person name="Hu Y."/>
            <person name="Wan P."/>
            <person name="Li L."/>
            <person name="Deng X."/>
            <person name="Kuang T."/>
            <person name="Xiang C."/>
            <person name="Zhu J.K."/>
            <person name="Oliver M.J."/>
            <person name="He Y."/>
        </authorList>
    </citation>
    <scope>NUCLEOTIDE SEQUENCE [LARGE SCALE GENOMIC DNA]</scope>
    <source>
        <strain evidence="2">cv. XS01</strain>
    </source>
</reference>